<evidence type="ECO:0000256" key="3">
    <source>
        <dbReference type="ARBA" id="ARBA00022723"/>
    </source>
</evidence>
<dbReference type="InterPro" id="IPR041921">
    <property type="entry name" value="NuoE_N"/>
</dbReference>
<dbReference type="InterPro" id="IPR042128">
    <property type="entry name" value="NuoE_dom"/>
</dbReference>
<evidence type="ECO:0000256" key="2">
    <source>
        <dbReference type="ARBA" id="ARBA00022714"/>
    </source>
</evidence>
<dbReference type="Gene3D" id="3.40.30.10">
    <property type="entry name" value="Glutaredoxin"/>
    <property type="match status" value="1"/>
</dbReference>
<keyword evidence="4" id="KW-0408">Iron</keyword>
<reference evidence="7 8" key="2">
    <citation type="submission" date="2024-02" db="EMBL/GenBank/DDBJ databases">
        <title>The Genome Sequence of Enterococcus diestrammenae JM9A.</title>
        <authorList>
            <person name="Earl A."/>
            <person name="Manson A."/>
            <person name="Gilmore M."/>
            <person name="Sanders J."/>
            <person name="Shea T."/>
            <person name="Howe W."/>
            <person name="Livny J."/>
            <person name="Cuomo C."/>
            <person name="Neafsey D."/>
            <person name="Birren B."/>
        </authorList>
    </citation>
    <scope>NUCLEOTIDE SEQUENCE [LARGE SCALE GENOMIC DNA]</scope>
    <source>
        <strain evidence="7 8">JM9A</strain>
    </source>
</reference>
<gene>
    <name evidence="7" type="ORF">BAU18_000891</name>
</gene>
<dbReference type="Pfam" id="PF01257">
    <property type="entry name" value="2Fe-2S_thioredx"/>
    <property type="match status" value="1"/>
</dbReference>
<dbReference type="Proteomes" id="UP001429357">
    <property type="component" value="Unassembled WGS sequence"/>
</dbReference>
<reference evidence="8" key="1">
    <citation type="submission" date="2016-06" db="EMBL/GenBank/DDBJ databases">
        <title>Four novel species of enterococci isolated from chicken manure.</title>
        <authorList>
            <person name="Van Tyne D."/>
        </authorList>
    </citation>
    <scope>NUCLEOTIDE SEQUENCE [LARGE SCALE GENOMIC DNA]</scope>
    <source>
        <strain evidence="8">JM9A</strain>
    </source>
</reference>
<dbReference type="Gene3D" id="1.10.10.1590">
    <property type="entry name" value="NADH-quinone oxidoreductase subunit E"/>
    <property type="match status" value="1"/>
</dbReference>
<keyword evidence="5" id="KW-0411">Iron-sulfur</keyword>
<dbReference type="CDD" id="cd03064">
    <property type="entry name" value="TRX_Fd_NuoE"/>
    <property type="match status" value="1"/>
</dbReference>
<organism evidence="7 8">
    <name type="scientific">Enterococcus diestrammenae</name>
    <dbReference type="NCBI Taxonomy" id="1155073"/>
    <lineage>
        <taxon>Bacteria</taxon>
        <taxon>Bacillati</taxon>
        <taxon>Bacillota</taxon>
        <taxon>Bacilli</taxon>
        <taxon>Lactobacillales</taxon>
        <taxon>Enterococcaceae</taxon>
        <taxon>Enterococcus</taxon>
    </lineage>
</organism>
<evidence type="ECO:0000256" key="6">
    <source>
        <dbReference type="ARBA" id="ARBA00034078"/>
    </source>
</evidence>
<dbReference type="EMBL" id="MAEI02000001">
    <property type="protein sequence ID" value="MEO1781312.1"/>
    <property type="molecule type" value="Genomic_DNA"/>
</dbReference>
<dbReference type="InterPro" id="IPR002023">
    <property type="entry name" value="NuoE-like"/>
</dbReference>
<evidence type="ECO:0000256" key="1">
    <source>
        <dbReference type="ARBA" id="ARBA00010643"/>
    </source>
</evidence>
<comment type="similarity">
    <text evidence="1">Belongs to the complex I 24 kDa subunit family.</text>
</comment>
<proteinExistence type="inferred from homology"/>
<evidence type="ECO:0000313" key="8">
    <source>
        <dbReference type="Proteomes" id="UP001429357"/>
    </source>
</evidence>
<keyword evidence="3" id="KW-0479">Metal-binding</keyword>
<keyword evidence="2" id="KW-0001">2Fe-2S</keyword>
<keyword evidence="8" id="KW-1185">Reference proteome</keyword>
<name>A0ABV0EZZ1_9ENTE</name>
<dbReference type="RefSeq" id="WP_161869380.1">
    <property type="nucleotide sequence ID" value="NZ_JAQFAM010000011.1"/>
</dbReference>
<protein>
    <submittedName>
        <fullName evidence="7">NADH-quinone oxidoreductase subunit E</fullName>
    </submittedName>
</protein>
<dbReference type="InterPro" id="IPR036249">
    <property type="entry name" value="Thioredoxin-like_sf"/>
</dbReference>
<sequence>MTTLTLDEKLAIIEKYQANPEQILNILVDLQFASTQGYLDDETIQLVANCLHVTPTRVSEIVSFYAILKDQPQAKYVIKVCNSSPCHFSHGPLVFAQLEKQLGVKENQITPDGLFMYHGIPCFGACNQDPVVKIKDTVFSQLTPEKINQLLTDLRNGQYPNL</sequence>
<accession>A0ABV0EZZ1</accession>
<comment type="cofactor">
    <cofactor evidence="6">
        <name>[2Fe-2S] cluster</name>
        <dbReference type="ChEBI" id="CHEBI:190135"/>
    </cofactor>
</comment>
<evidence type="ECO:0000256" key="5">
    <source>
        <dbReference type="ARBA" id="ARBA00023014"/>
    </source>
</evidence>
<comment type="caution">
    <text evidence="7">The sequence shown here is derived from an EMBL/GenBank/DDBJ whole genome shotgun (WGS) entry which is preliminary data.</text>
</comment>
<dbReference type="PIRSF" id="PIRSF000216">
    <property type="entry name" value="NADH_DH_24kDa"/>
    <property type="match status" value="1"/>
</dbReference>
<evidence type="ECO:0000256" key="4">
    <source>
        <dbReference type="ARBA" id="ARBA00023004"/>
    </source>
</evidence>
<dbReference type="PANTHER" id="PTHR10371:SF3">
    <property type="entry name" value="NADH DEHYDROGENASE [UBIQUINONE] FLAVOPROTEIN 2, MITOCHONDRIAL"/>
    <property type="match status" value="1"/>
</dbReference>
<dbReference type="PANTHER" id="PTHR10371">
    <property type="entry name" value="NADH DEHYDROGENASE UBIQUINONE FLAVOPROTEIN 2, MITOCHONDRIAL"/>
    <property type="match status" value="1"/>
</dbReference>
<dbReference type="SUPFAM" id="SSF52833">
    <property type="entry name" value="Thioredoxin-like"/>
    <property type="match status" value="1"/>
</dbReference>
<evidence type="ECO:0000313" key="7">
    <source>
        <dbReference type="EMBL" id="MEO1781312.1"/>
    </source>
</evidence>